<feature type="compositionally biased region" description="Gly residues" evidence="4">
    <location>
        <begin position="262"/>
        <end position="279"/>
    </location>
</feature>
<dbReference type="GO" id="GO:0003697">
    <property type="term" value="F:single-stranded DNA binding"/>
    <property type="evidence" value="ECO:0007669"/>
    <property type="project" value="InterPro"/>
</dbReference>
<dbReference type="InterPro" id="IPR006594">
    <property type="entry name" value="LisH"/>
</dbReference>
<feature type="region of interest" description="Disordered" evidence="4">
    <location>
        <begin position="215"/>
        <end position="368"/>
    </location>
</feature>
<keyword evidence="3" id="KW-0539">Nucleus</keyword>
<dbReference type="EMBL" id="GEEE01018637">
    <property type="protein sequence ID" value="JAP44588.1"/>
    <property type="molecule type" value="Transcribed_RNA"/>
</dbReference>
<organism evidence="5">
    <name type="scientific">Schistocephalus solidus</name>
    <name type="common">Tapeworm</name>
    <dbReference type="NCBI Taxonomy" id="70667"/>
    <lineage>
        <taxon>Eukaryota</taxon>
        <taxon>Metazoa</taxon>
        <taxon>Spiralia</taxon>
        <taxon>Lophotrochozoa</taxon>
        <taxon>Platyhelminthes</taxon>
        <taxon>Cestoda</taxon>
        <taxon>Eucestoda</taxon>
        <taxon>Diphyllobothriidea</taxon>
        <taxon>Diphyllobothriidae</taxon>
        <taxon>Schistocephalus</taxon>
    </lineage>
</organism>
<feature type="compositionally biased region" description="Gly residues" evidence="4">
    <location>
        <begin position="464"/>
        <end position="478"/>
    </location>
</feature>
<dbReference type="GO" id="GO:0005634">
    <property type="term" value="C:nucleus"/>
    <property type="evidence" value="ECO:0007669"/>
    <property type="project" value="UniProtKB-SubCell"/>
</dbReference>
<proteinExistence type="predicted"/>
<evidence type="ECO:0000313" key="5">
    <source>
        <dbReference type="EMBL" id="JAP44588.1"/>
    </source>
</evidence>
<evidence type="ECO:0000256" key="3">
    <source>
        <dbReference type="ARBA" id="ARBA00023242"/>
    </source>
</evidence>
<keyword evidence="2" id="KW-0238">DNA-binding</keyword>
<dbReference type="PRINTS" id="PR01743">
    <property type="entry name" value="SSDNABINDING"/>
</dbReference>
<dbReference type="AlphaFoldDB" id="A0A0X3NYB7"/>
<feature type="compositionally biased region" description="Low complexity" evidence="4">
    <location>
        <begin position="511"/>
        <end position="526"/>
    </location>
</feature>
<comment type="subcellular location">
    <subcellularLocation>
        <location evidence="1">Nucleus</location>
    </subcellularLocation>
</comment>
<dbReference type="PANTHER" id="PTHR12610">
    <property type="entry name" value="SINGLE STRANDED DNA BINDING PROTEIN"/>
    <property type="match status" value="1"/>
</dbReference>
<reference evidence="5" key="1">
    <citation type="submission" date="2016-01" db="EMBL/GenBank/DDBJ databases">
        <title>Reference transcriptome for the parasite Schistocephalus solidus: insights into the molecular evolution of parasitism.</title>
        <authorList>
            <person name="Hebert F.O."/>
            <person name="Grambauer S."/>
            <person name="Barber I."/>
            <person name="Landry C.R."/>
            <person name="Aubin-Horth N."/>
        </authorList>
    </citation>
    <scope>NUCLEOTIDE SEQUENCE</scope>
</reference>
<dbReference type="PROSITE" id="PS50896">
    <property type="entry name" value="LISH"/>
    <property type="match status" value="1"/>
</dbReference>
<accession>A0A0X3NYB7</accession>
<feature type="compositionally biased region" description="Low complexity" evidence="4">
    <location>
        <begin position="148"/>
        <end position="159"/>
    </location>
</feature>
<evidence type="ECO:0000256" key="4">
    <source>
        <dbReference type="SAM" id="MobiDB-lite"/>
    </source>
</evidence>
<dbReference type="InterPro" id="IPR008116">
    <property type="entry name" value="SSDP_DNA-bd"/>
</dbReference>
<feature type="region of interest" description="Disordered" evidence="4">
    <location>
        <begin position="411"/>
        <end position="576"/>
    </location>
</feature>
<feature type="compositionally biased region" description="Low complexity" evidence="4">
    <location>
        <begin position="351"/>
        <end position="361"/>
    </location>
</feature>
<dbReference type="PANTHER" id="PTHR12610:SF12">
    <property type="entry name" value="SEQUENCE-SPECIFIC SINGLE-STRANDED DNA-BINDING PROTEIN, ISOFORM D"/>
    <property type="match status" value="1"/>
</dbReference>
<feature type="compositionally biased region" description="Low complexity" evidence="4">
    <location>
        <begin position="479"/>
        <end position="489"/>
    </location>
</feature>
<dbReference type="GO" id="GO:0045944">
    <property type="term" value="P:positive regulation of transcription by RNA polymerase II"/>
    <property type="evidence" value="ECO:0007669"/>
    <property type="project" value="TreeGrafter"/>
</dbReference>
<protein>
    <submittedName>
        <fullName evidence="5">Uncharacterized protein</fullName>
    </submittedName>
</protein>
<gene>
    <name evidence="5" type="ORF">TR116985</name>
</gene>
<dbReference type="SMART" id="SM00667">
    <property type="entry name" value="LisH"/>
    <property type="match status" value="1"/>
</dbReference>
<feature type="compositionally biased region" description="Gly residues" evidence="4">
    <location>
        <begin position="490"/>
        <end position="500"/>
    </location>
</feature>
<sequence>MYGKGKLIGGPSDVQSKEKLAMYVYEYLIHMGAQKTANSFLQEIRWDKSITVGDPPGFLHSWWSVFWDLYSAAPERRDTHEHSNEAKAFHDYGFVPSGYPNGLLHEHCMPPRPLSNTFLHRVPQSGHPGLQGPVSGGPPGSGLNNMAPSLGPLGPDSGGMRQRPSIPPMLPNVGAGGPGSGAGLGPNSQPMHPSMRFHQPGGGQYGPVPGGMIAGPQHPGGLPPGQPGHPIHSVPLSHHLHPSGANIGHGPPPSRARWMGPCSGGPQGPGSQGSGGGGHPVVCSGIGPMPPQTSSAGGIAPSPGHPGTPGSGATQVAAQSPGNNGNPGGLPGSLNEPPHPSGHPHHPTPPHYAQQQQQTPPVSSGLGSADAVFSVRSNNQLVLGGGPGGCPSQAQMDSPFCVGPPDGMINGSGGGGNSGRNSMMPPPPPEYGSCGMPGGNPNPGSYTGDMKMSPIHSGHPGDMMGPGGGGSGSGGPNGAGLLLSGPPSEYGGGAGGGNFGGPQIPPDGLIMPPSMQQQQQQQPGPSSNGGGGGPPNSMLHSGPGGGSQQGAPPPPQYMPLNQQPGSHGVPCGGTVQFPQEYSFNPISQ</sequence>
<evidence type="ECO:0000256" key="2">
    <source>
        <dbReference type="ARBA" id="ARBA00023125"/>
    </source>
</evidence>
<name>A0A0X3NYB7_SCHSO</name>
<feature type="region of interest" description="Disordered" evidence="4">
    <location>
        <begin position="124"/>
        <end position="166"/>
    </location>
</feature>
<evidence type="ECO:0000256" key="1">
    <source>
        <dbReference type="ARBA" id="ARBA00004123"/>
    </source>
</evidence>
<feature type="compositionally biased region" description="Low complexity" evidence="4">
    <location>
        <begin position="228"/>
        <end position="237"/>
    </location>
</feature>